<organism evidence="4 5">
    <name type="scientific">Postia placenta MAD-698-R-SB12</name>
    <dbReference type="NCBI Taxonomy" id="670580"/>
    <lineage>
        <taxon>Eukaryota</taxon>
        <taxon>Fungi</taxon>
        <taxon>Dikarya</taxon>
        <taxon>Basidiomycota</taxon>
        <taxon>Agaricomycotina</taxon>
        <taxon>Agaricomycetes</taxon>
        <taxon>Polyporales</taxon>
        <taxon>Adustoporiaceae</taxon>
        <taxon>Rhodonia</taxon>
    </lineage>
</organism>
<dbReference type="Gene3D" id="3.40.50.720">
    <property type="entry name" value="NAD(P)-binding Rossmann-like Domain"/>
    <property type="match status" value="1"/>
</dbReference>
<reference evidence="4 5" key="1">
    <citation type="submission" date="2017-04" db="EMBL/GenBank/DDBJ databases">
        <title>Genome Sequence of the Model Brown-Rot Fungus Postia placenta SB12.</title>
        <authorList>
            <consortium name="DOE Joint Genome Institute"/>
            <person name="Gaskell J."/>
            <person name="Kersten P."/>
            <person name="Larrondo L.F."/>
            <person name="Canessa P."/>
            <person name="Martinez D."/>
            <person name="Hibbett D."/>
            <person name="Schmoll M."/>
            <person name="Kubicek C.P."/>
            <person name="Martinez A.T."/>
            <person name="Yadav J."/>
            <person name="Master E."/>
            <person name="Magnuson J.K."/>
            <person name="James T."/>
            <person name="Yaver D."/>
            <person name="Berka R."/>
            <person name="Labutti K."/>
            <person name="Lipzen A."/>
            <person name="Aerts A."/>
            <person name="Barry K."/>
            <person name="Henrissat B."/>
            <person name="Blanchette R."/>
            <person name="Grigoriev I."/>
            <person name="Cullen D."/>
        </authorList>
    </citation>
    <scope>NUCLEOTIDE SEQUENCE [LARGE SCALE GENOMIC DNA]</scope>
    <source>
        <strain evidence="4 5">MAD-698-R-SB12</strain>
    </source>
</reference>
<dbReference type="GeneID" id="36330252"/>
<evidence type="ECO:0000313" key="4">
    <source>
        <dbReference type="EMBL" id="OSX62697.1"/>
    </source>
</evidence>
<proteinExistence type="predicted"/>
<sequence>MVASPESHIADMRTMLAKLSAGLPVRHRPEDSLIVPRRDGDVVLVTGTTGSLGCHLLEALSLTPTVHRIYALNRASKDGTPLYVRQKAALIERAIDARILNLQKVVLIEGDLNHPTWGLTEGTFEESLYLHADLPPVAWRVDLVADLDAFEPVLRGLRRLIDWSLSSPLPIPPRILFVGSCSVLQKAPRDKSIAETVVDISAATYSGYSMSKWIAEHLLLAAANASGLDPLIVRVGQLSGGPGGAWAANEWFPLMVQSAPYLGCFTADPRPVDFLPFDVGAAALVDMLDASSPTHIAHLVHPRPTSWNAIAGPIAAALGVELVPFAEWHARLEAAPSVRELRARRLLPWFRGQALRMSSSPNAMGWPGMDTTYAVRASRTLADPALRQLGEEDADSVVSTAHNGTGQYSIRVSAYNIILSMIVGLNVTCTTRSPCHLHISYPARPSFVDMLLFVFVCTERLDVTLLREVGIKLGGFTGVIVGRCECVIFDNHDRTLAALEGTIVCQEPVKASSIVLPSS</sequence>
<name>A0A1X6N252_9APHY</name>
<dbReference type="AlphaFoldDB" id="A0A1X6N252"/>
<protein>
    <recommendedName>
        <fullName evidence="3">Thioester reductase (TE) domain-containing protein</fullName>
    </recommendedName>
</protein>
<dbReference type="PANTHER" id="PTHR43439:SF2">
    <property type="entry name" value="ENZYME, PUTATIVE (JCVI)-RELATED"/>
    <property type="match status" value="1"/>
</dbReference>
<dbReference type="EMBL" id="KZ110596">
    <property type="protein sequence ID" value="OSX62697.1"/>
    <property type="molecule type" value="Genomic_DNA"/>
</dbReference>
<evidence type="ECO:0000259" key="3">
    <source>
        <dbReference type="Pfam" id="PF07993"/>
    </source>
</evidence>
<keyword evidence="5" id="KW-1185">Reference proteome</keyword>
<evidence type="ECO:0000256" key="2">
    <source>
        <dbReference type="ARBA" id="ARBA00022553"/>
    </source>
</evidence>
<dbReference type="Proteomes" id="UP000194127">
    <property type="component" value="Unassembled WGS sequence"/>
</dbReference>
<keyword evidence="2" id="KW-0597">Phosphoprotein</keyword>
<dbReference type="InterPro" id="IPR036291">
    <property type="entry name" value="NAD(P)-bd_dom_sf"/>
</dbReference>
<dbReference type="PANTHER" id="PTHR43439">
    <property type="entry name" value="PHENYLACETATE-COENZYME A LIGASE"/>
    <property type="match status" value="1"/>
</dbReference>
<dbReference type="Pfam" id="PF07993">
    <property type="entry name" value="NAD_binding_4"/>
    <property type="match status" value="1"/>
</dbReference>
<evidence type="ECO:0000256" key="1">
    <source>
        <dbReference type="ARBA" id="ARBA00022450"/>
    </source>
</evidence>
<keyword evidence="1" id="KW-0596">Phosphopantetheine</keyword>
<dbReference type="InterPro" id="IPR051414">
    <property type="entry name" value="Adenylate-forming_Reductase"/>
</dbReference>
<evidence type="ECO:0000313" key="5">
    <source>
        <dbReference type="Proteomes" id="UP000194127"/>
    </source>
</evidence>
<feature type="domain" description="Thioester reductase (TE)" evidence="3">
    <location>
        <begin position="45"/>
        <end position="283"/>
    </location>
</feature>
<accession>A0A1X6N252</accession>
<dbReference type="SUPFAM" id="SSF51735">
    <property type="entry name" value="NAD(P)-binding Rossmann-fold domains"/>
    <property type="match status" value="1"/>
</dbReference>
<dbReference type="STRING" id="670580.A0A1X6N252"/>
<gene>
    <name evidence="4" type="ORF">POSPLADRAFT_1141442</name>
</gene>
<dbReference type="OrthoDB" id="2499931at2759"/>
<dbReference type="InterPro" id="IPR013120">
    <property type="entry name" value="FAR_NAD-bd"/>
</dbReference>
<dbReference type="RefSeq" id="XP_024339491.1">
    <property type="nucleotide sequence ID" value="XM_024485303.1"/>
</dbReference>